<feature type="compositionally biased region" description="Basic and acidic residues" evidence="1">
    <location>
        <begin position="184"/>
        <end position="210"/>
    </location>
</feature>
<dbReference type="PANTHER" id="PTHR36373:SF1">
    <property type="entry name" value="EXPRESSED PROTEIN"/>
    <property type="match status" value="1"/>
</dbReference>
<feature type="region of interest" description="Disordered" evidence="1">
    <location>
        <begin position="113"/>
        <end position="151"/>
    </location>
</feature>
<name>A0A8X8XIA3_SALSN</name>
<keyword evidence="3" id="KW-1185">Reference proteome</keyword>
<dbReference type="Proteomes" id="UP000298416">
    <property type="component" value="Unassembled WGS sequence"/>
</dbReference>
<dbReference type="AlphaFoldDB" id="A0A8X8XIA3"/>
<organism evidence="2">
    <name type="scientific">Salvia splendens</name>
    <name type="common">Scarlet sage</name>
    <dbReference type="NCBI Taxonomy" id="180675"/>
    <lineage>
        <taxon>Eukaryota</taxon>
        <taxon>Viridiplantae</taxon>
        <taxon>Streptophyta</taxon>
        <taxon>Embryophyta</taxon>
        <taxon>Tracheophyta</taxon>
        <taxon>Spermatophyta</taxon>
        <taxon>Magnoliopsida</taxon>
        <taxon>eudicotyledons</taxon>
        <taxon>Gunneridae</taxon>
        <taxon>Pentapetalae</taxon>
        <taxon>asterids</taxon>
        <taxon>lamiids</taxon>
        <taxon>Lamiales</taxon>
        <taxon>Lamiaceae</taxon>
        <taxon>Nepetoideae</taxon>
        <taxon>Mentheae</taxon>
        <taxon>Salviinae</taxon>
        <taxon>Salvia</taxon>
        <taxon>Salvia subgen. Calosphace</taxon>
        <taxon>core Calosphace</taxon>
    </lineage>
</organism>
<protein>
    <submittedName>
        <fullName evidence="2">Uncharacterized protein</fullName>
    </submittedName>
</protein>
<dbReference type="PANTHER" id="PTHR36373">
    <property type="entry name" value="EXPRESSED PROTEIN"/>
    <property type="match status" value="1"/>
</dbReference>
<evidence type="ECO:0000313" key="3">
    <source>
        <dbReference type="Proteomes" id="UP000298416"/>
    </source>
</evidence>
<reference evidence="2" key="2">
    <citation type="submission" date="2020-08" db="EMBL/GenBank/DDBJ databases">
        <title>Plant Genome Project.</title>
        <authorList>
            <person name="Zhang R.-G."/>
        </authorList>
    </citation>
    <scope>NUCLEOTIDE SEQUENCE</scope>
    <source>
        <strain evidence="2">Huo1</strain>
        <tissue evidence="2">Leaf</tissue>
    </source>
</reference>
<dbReference type="EMBL" id="PNBA02000009">
    <property type="protein sequence ID" value="KAG6414053.1"/>
    <property type="molecule type" value="Genomic_DNA"/>
</dbReference>
<sequence>MEVAIIDWKTIDSRVVIDDLYEHINAPKWVDLTAQDDPVDDEAWFCRPDCDHPKKVEDFFNQKDITPLSNSKAKIQRSANVSDITAYQRGNRDATLKKRGTNQPFGLVAEDAENQDPNFSTPLQHKARFGKATTKSSANKKEDSYANEGAPKLRSTLSARNLFSGTDLLSKVSEFCNELKKLTTRAQDKESAENHTEEKSVGILSERKPLLETGSSKGRLRRKKRNEDGENTPITVDVNRIKHLDAEGKLPIRTCPPTPQCFSATPKPLRPKPMERGILKDLKQMEKEVMKSSNHGGGGGEISEKEARSLDVFWFLKPCTLSS</sequence>
<evidence type="ECO:0000313" key="2">
    <source>
        <dbReference type="EMBL" id="KAG6414053.1"/>
    </source>
</evidence>
<dbReference type="OrthoDB" id="1924112at2759"/>
<gene>
    <name evidence="2" type="ORF">SASPL_126770</name>
</gene>
<reference evidence="2" key="1">
    <citation type="submission" date="2018-01" db="EMBL/GenBank/DDBJ databases">
        <authorList>
            <person name="Mao J.F."/>
        </authorList>
    </citation>
    <scope>NUCLEOTIDE SEQUENCE</scope>
    <source>
        <strain evidence="2">Huo1</strain>
        <tissue evidence="2">Leaf</tissue>
    </source>
</reference>
<comment type="caution">
    <text evidence="2">The sequence shown here is derived from an EMBL/GenBank/DDBJ whole genome shotgun (WGS) entry which is preliminary data.</text>
</comment>
<accession>A0A8X8XIA3</accession>
<proteinExistence type="predicted"/>
<feature type="region of interest" description="Disordered" evidence="1">
    <location>
        <begin position="184"/>
        <end position="232"/>
    </location>
</feature>
<evidence type="ECO:0000256" key="1">
    <source>
        <dbReference type="SAM" id="MobiDB-lite"/>
    </source>
</evidence>